<feature type="domain" description="Enoyl-CoA hydratase/isomerase" evidence="4">
    <location>
        <begin position="1"/>
        <end position="81"/>
    </location>
</feature>
<reference evidence="5 6" key="1">
    <citation type="submission" date="2024-04" db="EMBL/GenBank/DDBJ databases">
        <title>genome sequences of Mucor flavus KT1a and Helicostylum pulchrum KT1b strains isolated from the surface of a dry-aged beef.</title>
        <authorList>
            <person name="Toyotome T."/>
            <person name="Hosono M."/>
            <person name="Torimaru M."/>
            <person name="Fukuda K."/>
            <person name="Mikami N."/>
        </authorList>
    </citation>
    <scope>NUCLEOTIDE SEQUENCE [LARGE SCALE GENOMIC DNA]</scope>
    <source>
        <strain evidence="5 6">KT1a</strain>
    </source>
</reference>
<accession>A0ABP9Z7A7</accession>
<dbReference type="EC" id="3.1.2.4" evidence="2"/>
<evidence type="ECO:0000256" key="3">
    <source>
        <dbReference type="ARBA" id="ARBA00022801"/>
    </source>
</evidence>
<protein>
    <recommendedName>
        <fullName evidence="2">3-hydroxyisobutyryl-CoA hydrolase</fullName>
        <ecNumber evidence="2">3.1.2.4</ecNumber>
    </recommendedName>
</protein>
<evidence type="ECO:0000256" key="2">
    <source>
        <dbReference type="ARBA" id="ARBA00011915"/>
    </source>
</evidence>
<dbReference type="InterPro" id="IPR045004">
    <property type="entry name" value="ECH_dom"/>
</dbReference>
<evidence type="ECO:0000313" key="5">
    <source>
        <dbReference type="EMBL" id="GAA5814947.1"/>
    </source>
</evidence>
<dbReference type="InterPro" id="IPR029045">
    <property type="entry name" value="ClpP/crotonase-like_dom_sf"/>
</dbReference>
<dbReference type="Pfam" id="PF16113">
    <property type="entry name" value="ECH_2"/>
    <property type="match status" value="2"/>
</dbReference>
<evidence type="ECO:0000259" key="4">
    <source>
        <dbReference type="Pfam" id="PF16113"/>
    </source>
</evidence>
<dbReference type="Gene3D" id="3.90.226.10">
    <property type="entry name" value="2-enoyl-CoA Hydratase, Chain A, domain 1"/>
    <property type="match status" value="2"/>
</dbReference>
<keyword evidence="6" id="KW-1185">Reference proteome</keyword>
<comment type="catalytic activity">
    <reaction evidence="1">
        <text>3-hydroxy-2-methylpropanoyl-CoA + H2O = 3-hydroxy-2-methylpropanoate + CoA + H(+)</text>
        <dbReference type="Rhea" id="RHEA:20888"/>
        <dbReference type="ChEBI" id="CHEBI:11805"/>
        <dbReference type="ChEBI" id="CHEBI:15377"/>
        <dbReference type="ChEBI" id="CHEBI:15378"/>
        <dbReference type="ChEBI" id="CHEBI:57287"/>
        <dbReference type="ChEBI" id="CHEBI:57340"/>
        <dbReference type="EC" id="3.1.2.4"/>
    </reaction>
</comment>
<sequence>MVETMLPLLKEMEASKQIDIVFFQGEGTAFSAGADIKAIANMTTYPSGRKELEHLVDIYFKMTYAIGTMKVPFITFMDGLTATHFVYSSQLPYIKQSLIDLDNPSYKTICEVIERYSVKPDHIPTSYTLHGERRKIIDSCFQFDTVSEILEALQKDGSAFSLETIKQISRGSPISIALTLEQLRRGSMLSLAQCLIMENKSWKVGPFDSDFREGVYSTMGKEQAPRWSRTNNSDVDFKKDILDRYINADIKQTLYFESDEREIYFNEPYRGRGLPTEEEVKKAKYESNLRTNEDVIACFVDLYNNKYGVRQEVEEILKKYHDL</sequence>
<evidence type="ECO:0000313" key="6">
    <source>
        <dbReference type="Proteomes" id="UP001473302"/>
    </source>
</evidence>
<dbReference type="SUPFAM" id="SSF52096">
    <property type="entry name" value="ClpP/crotonase"/>
    <property type="match status" value="1"/>
</dbReference>
<keyword evidence="3" id="KW-0378">Hydrolase</keyword>
<dbReference type="InterPro" id="IPR032259">
    <property type="entry name" value="HIBYL-CoA-H"/>
</dbReference>
<name>A0ABP9Z7A7_9FUNG</name>
<dbReference type="Proteomes" id="UP001473302">
    <property type="component" value="Unassembled WGS sequence"/>
</dbReference>
<dbReference type="PANTHER" id="PTHR43176:SF3">
    <property type="entry name" value="3-HYDROXYISOBUTYRYL-COA HYDROLASE, MITOCHONDRIAL"/>
    <property type="match status" value="1"/>
</dbReference>
<gene>
    <name evidence="5" type="ORF">MFLAVUS_008450</name>
</gene>
<dbReference type="PANTHER" id="PTHR43176">
    <property type="entry name" value="3-HYDROXYISOBUTYRYL-COA HYDROLASE-RELATED"/>
    <property type="match status" value="1"/>
</dbReference>
<dbReference type="EMBL" id="BAABUK010000023">
    <property type="protein sequence ID" value="GAA5814947.1"/>
    <property type="molecule type" value="Genomic_DNA"/>
</dbReference>
<organism evidence="5 6">
    <name type="scientific">Mucor flavus</name>
    <dbReference type="NCBI Taxonomy" id="439312"/>
    <lineage>
        <taxon>Eukaryota</taxon>
        <taxon>Fungi</taxon>
        <taxon>Fungi incertae sedis</taxon>
        <taxon>Mucoromycota</taxon>
        <taxon>Mucoromycotina</taxon>
        <taxon>Mucoromycetes</taxon>
        <taxon>Mucorales</taxon>
        <taxon>Mucorineae</taxon>
        <taxon>Mucoraceae</taxon>
        <taxon>Mucor</taxon>
    </lineage>
</organism>
<evidence type="ECO:0000256" key="1">
    <source>
        <dbReference type="ARBA" id="ARBA00001709"/>
    </source>
</evidence>
<comment type="caution">
    <text evidence="5">The sequence shown here is derived from an EMBL/GenBank/DDBJ whole genome shotgun (WGS) entry which is preliminary data.</text>
</comment>
<feature type="domain" description="Enoyl-CoA hydratase/isomerase" evidence="4">
    <location>
        <begin position="82"/>
        <end position="236"/>
    </location>
</feature>
<proteinExistence type="predicted"/>